<proteinExistence type="predicted"/>
<dbReference type="AlphaFoldDB" id="A0A0V1FW06"/>
<protein>
    <submittedName>
        <fullName evidence="1">Uncharacterized protein</fullName>
    </submittedName>
</protein>
<sequence>MCKFKLQILLASCFDNCSKVTCVACRWLAKQAIYNACLLLILQQEDEEVMKFSCPSTFSIMHFGIFDSVKKVASGRLCISRSISVPGIPSLEAHTACIGLFHFLGRLHIDCYYSTSKPLKLFFFLPFFVGFHCKIRACFFNFG</sequence>
<comment type="caution">
    <text evidence="1">The sequence shown here is derived from an EMBL/GenBank/DDBJ whole genome shotgun (WGS) entry which is preliminary data.</text>
</comment>
<dbReference type="EMBL" id="JYDT01000024">
    <property type="protein sequence ID" value="KRY90176.1"/>
    <property type="molecule type" value="Genomic_DNA"/>
</dbReference>
<evidence type="ECO:0000313" key="2">
    <source>
        <dbReference type="Proteomes" id="UP000054995"/>
    </source>
</evidence>
<name>A0A0V1FW06_TRIPS</name>
<keyword evidence="2" id="KW-1185">Reference proteome</keyword>
<gene>
    <name evidence="1" type="ORF">T4D_2122</name>
</gene>
<accession>A0A0V1FW06</accession>
<organism evidence="1 2">
    <name type="scientific">Trichinella pseudospiralis</name>
    <name type="common">Parasitic roundworm</name>
    <dbReference type="NCBI Taxonomy" id="6337"/>
    <lineage>
        <taxon>Eukaryota</taxon>
        <taxon>Metazoa</taxon>
        <taxon>Ecdysozoa</taxon>
        <taxon>Nematoda</taxon>
        <taxon>Enoplea</taxon>
        <taxon>Dorylaimia</taxon>
        <taxon>Trichinellida</taxon>
        <taxon>Trichinellidae</taxon>
        <taxon>Trichinella</taxon>
    </lineage>
</organism>
<reference evidence="1 2" key="1">
    <citation type="submission" date="2015-01" db="EMBL/GenBank/DDBJ databases">
        <title>Evolution of Trichinella species and genotypes.</title>
        <authorList>
            <person name="Korhonen P.K."/>
            <person name="Edoardo P."/>
            <person name="Giuseppe L.R."/>
            <person name="Gasser R.B."/>
        </authorList>
    </citation>
    <scope>NUCLEOTIDE SEQUENCE [LARGE SCALE GENOMIC DNA]</scope>
    <source>
        <strain evidence="1">ISS470</strain>
    </source>
</reference>
<evidence type="ECO:0000313" key="1">
    <source>
        <dbReference type="EMBL" id="KRY90176.1"/>
    </source>
</evidence>
<dbReference type="Proteomes" id="UP000054995">
    <property type="component" value="Unassembled WGS sequence"/>
</dbReference>